<dbReference type="GO" id="GO:0035835">
    <property type="term" value="P:indole alkaloid biosynthetic process"/>
    <property type="evidence" value="ECO:0007669"/>
    <property type="project" value="UniProtKB-ARBA"/>
</dbReference>
<dbReference type="InterPro" id="IPR023210">
    <property type="entry name" value="NADP_OxRdtase_dom"/>
</dbReference>
<dbReference type="Proteomes" id="UP001161247">
    <property type="component" value="Chromosome 7"/>
</dbReference>
<comment type="subunit">
    <text evidence="2">Monomer.</text>
</comment>
<feature type="domain" description="NADP-dependent oxidoreductase" evidence="4">
    <location>
        <begin position="99"/>
        <end position="356"/>
    </location>
</feature>
<organism evidence="5 6">
    <name type="scientific">Oldenlandia corymbosa var. corymbosa</name>
    <dbReference type="NCBI Taxonomy" id="529605"/>
    <lineage>
        <taxon>Eukaryota</taxon>
        <taxon>Viridiplantae</taxon>
        <taxon>Streptophyta</taxon>
        <taxon>Embryophyta</taxon>
        <taxon>Tracheophyta</taxon>
        <taxon>Spermatophyta</taxon>
        <taxon>Magnoliopsida</taxon>
        <taxon>eudicotyledons</taxon>
        <taxon>Gunneridae</taxon>
        <taxon>Pentapetalae</taxon>
        <taxon>asterids</taxon>
        <taxon>lamiids</taxon>
        <taxon>Gentianales</taxon>
        <taxon>Rubiaceae</taxon>
        <taxon>Rubioideae</taxon>
        <taxon>Spermacoceae</taxon>
        <taxon>Hedyotis-Oldenlandia complex</taxon>
        <taxon>Oldenlandia</taxon>
    </lineage>
</organism>
<evidence type="ECO:0000313" key="5">
    <source>
        <dbReference type="EMBL" id="CAI9113270.1"/>
    </source>
</evidence>
<dbReference type="CDD" id="cd19124">
    <property type="entry name" value="AKR_AKR4A_4B"/>
    <property type="match status" value="1"/>
</dbReference>
<dbReference type="PROSITE" id="PS00063">
    <property type="entry name" value="ALDOKETO_REDUCTASE_3"/>
    <property type="match status" value="1"/>
</dbReference>
<dbReference type="PROSITE" id="PS00798">
    <property type="entry name" value="ALDOKETO_REDUCTASE_1"/>
    <property type="match status" value="1"/>
</dbReference>
<name>A0AAV1DZG5_OLDCO</name>
<gene>
    <name evidence="5" type="ORF">OLC1_LOCUS20316</name>
</gene>
<keyword evidence="6" id="KW-1185">Reference proteome</keyword>
<dbReference type="InterPro" id="IPR018170">
    <property type="entry name" value="Aldo/ket_reductase_CS"/>
</dbReference>
<reference evidence="5" key="1">
    <citation type="submission" date="2023-03" db="EMBL/GenBank/DDBJ databases">
        <authorList>
            <person name="Julca I."/>
        </authorList>
    </citation>
    <scope>NUCLEOTIDE SEQUENCE</scope>
</reference>
<evidence type="ECO:0000313" key="6">
    <source>
        <dbReference type="Proteomes" id="UP001161247"/>
    </source>
</evidence>
<dbReference type="PROSITE" id="PS00062">
    <property type="entry name" value="ALDOKETO_REDUCTASE_2"/>
    <property type="match status" value="1"/>
</dbReference>
<dbReference type="PANTHER" id="PTHR11732">
    <property type="entry name" value="ALDO/KETO REDUCTASE"/>
    <property type="match status" value="1"/>
</dbReference>
<dbReference type="PRINTS" id="PR00069">
    <property type="entry name" value="ALDKETRDTASE"/>
</dbReference>
<dbReference type="InterPro" id="IPR020471">
    <property type="entry name" value="AKR"/>
</dbReference>
<dbReference type="InterPro" id="IPR044497">
    <property type="entry name" value="AKR4A/B"/>
</dbReference>
<comment type="similarity">
    <text evidence="1">Belongs to the aldo/keto reductase family.</text>
</comment>
<dbReference type="SUPFAM" id="SSF51430">
    <property type="entry name" value="NAD(P)-linked oxidoreductase"/>
    <property type="match status" value="1"/>
</dbReference>
<keyword evidence="3" id="KW-0521">NADP</keyword>
<dbReference type="GO" id="GO:0016616">
    <property type="term" value="F:oxidoreductase activity, acting on the CH-OH group of donors, NAD or NADP as acceptor"/>
    <property type="evidence" value="ECO:0007669"/>
    <property type="project" value="InterPro"/>
</dbReference>
<accession>A0AAV1DZG5</accession>
<sequence length="388" mass="44305">MKITCNEKQIYIYIYIYIYINIKKPRILHQISPYFVFFSFGPFGGHNKILELFIFLQLISMAEEEVQKNESKIPEIVLNSGHKMPALGMGCAAEKLPPVEELTSILVHAMEIGYRHFDTAACYGSEEAVGKAVAKALEIGLIQNRDELFITSKLWITNSHHDLVLPALKKTLETMGLEYLDLYLIHWPVRIKEGANMFNLAEGEVLPFDIHGTWKAMEDCSKLGLTKSIGLSNFSCEKISQLLEHATIPPAINQVEMNVSWQQRKLLPFCKEKRIHVCGWSPLGAYGVLWGSNAVMESQILKDIATSKSKTISQVALRWIYEQGVSPIVKSFNEDRMQQNLQIFDWELTKEENVQILQIPQRRVFRADSFVQENGPIKSVEELWDGDI</sequence>
<evidence type="ECO:0000256" key="3">
    <source>
        <dbReference type="ARBA" id="ARBA00022857"/>
    </source>
</evidence>
<dbReference type="Pfam" id="PF00248">
    <property type="entry name" value="Aldo_ket_red"/>
    <property type="match status" value="1"/>
</dbReference>
<evidence type="ECO:0000259" key="4">
    <source>
        <dbReference type="Pfam" id="PF00248"/>
    </source>
</evidence>
<dbReference type="InterPro" id="IPR036812">
    <property type="entry name" value="NAD(P)_OxRdtase_dom_sf"/>
</dbReference>
<proteinExistence type="inferred from homology"/>
<dbReference type="AlphaFoldDB" id="A0AAV1DZG5"/>
<dbReference type="FunFam" id="3.20.20.100:FF:000013">
    <property type="entry name" value="NADPH-dependent codeinone reductase 1-1"/>
    <property type="match status" value="1"/>
</dbReference>
<dbReference type="Gene3D" id="3.20.20.100">
    <property type="entry name" value="NADP-dependent oxidoreductase domain"/>
    <property type="match status" value="1"/>
</dbReference>
<protein>
    <submittedName>
        <fullName evidence="5">OLC1v1013845C1</fullName>
    </submittedName>
</protein>
<evidence type="ECO:0000256" key="2">
    <source>
        <dbReference type="ARBA" id="ARBA00011245"/>
    </source>
</evidence>
<dbReference type="EMBL" id="OX459124">
    <property type="protein sequence ID" value="CAI9113270.1"/>
    <property type="molecule type" value="Genomic_DNA"/>
</dbReference>
<evidence type="ECO:0000256" key="1">
    <source>
        <dbReference type="ARBA" id="ARBA00007905"/>
    </source>
</evidence>